<protein>
    <recommendedName>
        <fullName evidence="6">RING-type domain-containing protein</fullName>
    </recommendedName>
</protein>
<dbReference type="PROSITE" id="PS00518">
    <property type="entry name" value="ZF_RING_1"/>
    <property type="match status" value="1"/>
</dbReference>
<dbReference type="GO" id="GO:0008270">
    <property type="term" value="F:zinc ion binding"/>
    <property type="evidence" value="ECO:0007669"/>
    <property type="project" value="UniProtKB-KW"/>
</dbReference>
<dbReference type="GO" id="GO:0061630">
    <property type="term" value="F:ubiquitin protein ligase activity"/>
    <property type="evidence" value="ECO:0007669"/>
    <property type="project" value="TreeGrafter"/>
</dbReference>
<evidence type="ECO:0000259" key="6">
    <source>
        <dbReference type="PROSITE" id="PS50089"/>
    </source>
</evidence>
<keyword evidence="2 4" id="KW-0863">Zinc-finger</keyword>
<dbReference type="GO" id="GO:0000209">
    <property type="term" value="P:protein polyubiquitination"/>
    <property type="evidence" value="ECO:0007669"/>
    <property type="project" value="TreeGrafter"/>
</dbReference>
<comment type="caution">
    <text evidence="7">The sequence shown here is derived from an EMBL/GenBank/DDBJ whole genome shotgun (WGS) entry which is preliminary data.</text>
</comment>
<organism evidence="7 8">
    <name type="scientific">Paramecium sonneborni</name>
    <dbReference type="NCBI Taxonomy" id="65129"/>
    <lineage>
        <taxon>Eukaryota</taxon>
        <taxon>Sar</taxon>
        <taxon>Alveolata</taxon>
        <taxon>Ciliophora</taxon>
        <taxon>Intramacronucleata</taxon>
        <taxon>Oligohymenophorea</taxon>
        <taxon>Peniculida</taxon>
        <taxon>Parameciidae</taxon>
        <taxon>Paramecium</taxon>
    </lineage>
</organism>
<dbReference type="AlphaFoldDB" id="A0A8S1MG34"/>
<feature type="coiled-coil region" evidence="5">
    <location>
        <begin position="167"/>
        <end position="194"/>
    </location>
</feature>
<keyword evidence="5" id="KW-0175">Coiled coil</keyword>
<dbReference type="PANTHER" id="PTHR46016">
    <property type="entry name" value="ZINC FINGER, RING/FYVE/PHD-TYPE"/>
    <property type="match status" value="1"/>
</dbReference>
<evidence type="ECO:0000256" key="1">
    <source>
        <dbReference type="ARBA" id="ARBA00022723"/>
    </source>
</evidence>
<dbReference type="PANTHER" id="PTHR46016:SF1">
    <property type="entry name" value="RING-TYPE DOMAIN-CONTAINING PROTEIN"/>
    <property type="match status" value="1"/>
</dbReference>
<keyword evidence="3" id="KW-0862">Zinc</keyword>
<sequence>MREEIQINQVDFNEFKCPICIQVFYKPIKTSCGHNFCGKCISKWMQKRKQCPFCRRDFPNYNFYEKDKQMELKVEMLEVTCLRCNNWSGHLIELKNHRQNYCLKSSEIMLQPNNFLIIQDDLEDPQQIIMNEILQITKQQNYIKLLEFENSLISQYNIKNNEPNLRKKRKINDLQQIDQEVQELSNDEIKYLKNSENYQISQINKRFQLQNKFLKDIMVSQYQDETKKFFAQLLNSQNIFLFTSMIQKYL</sequence>
<dbReference type="InterPro" id="IPR017907">
    <property type="entry name" value="Znf_RING_CS"/>
</dbReference>
<keyword evidence="1" id="KW-0479">Metal-binding</keyword>
<accession>A0A8S1MG34</accession>
<evidence type="ECO:0000313" key="7">
    <source>
        <dbReference type="EMBL" id="CAD8076653.1"/>
    </source>
</evidence>
<evidence type="ECO:0000256" key="3">
    <source>
        <dbReference type="ARBA" id="ARBA00022833"/>
    </source>
</evidence>
<dbReference type="Proteomes" id="UP000692954">
    <property type="component" value="Unassembled WGS sequence"/>
</dbReference>
<proteinExistence type="predicted"/>
<dbReference type="OrthoDB" id="305238at2759"/>
<keyword evidence="8" id="KW-1185">Reference proteome</keyword>
<dbReference type="InterPro" id="IPR001841">
    <property type="entry name" value="Znf_RING"/>
</dbReference>
<evidence type="ECO:0000256" key="5">
    <source>
        <dbReference type="SAM" id="Coils"/>
    </source>
</evidence>
<feature type="domain" description="RING-type" evidence="6">
    <location>
        <begin position="17"/>
        <end position="55"/>
    </location>
</feature>
<evidence type="ECO:0000256" key="4">
    <source>
        <dbReference type="PROSITE-ProRule" id="PRU00175"/>
    </source>
</evidence>
<dbReference type="GO" id="GO:0006511">
    <property type="term" value="P:ubiquitin-dependent protein catabolic process"/>
    <property type="evidence" value="ECO:0007669"/>
    <property type="project" value="TreeGrafter"/>
</dbReference>
<dbReference type="InterPro" id="IPR051438">
    <property type="entry name" value="RNF_E3_ubiq-protein_ligase"/>
</dbReference>
<evidence type="ECO:0000313" key="8">
    <source>
        <dbReference type="Proteomes" id="UP000692954"/>
    </source>
</evidence>
<dbReference type="EMBL" id="CAJJDN010000035">
    <property type="protein sequence ID" value="CAD8076653.1"/>
    <property type="molecule type" value="Genomic_DNA"/>
</dbReference>
<evidence type="ECO:0000256" key="2">
    <source>
        <dbReference type="ARBA" id="ARBA00022771"/>
    </source>
</evidence>
<dbReference type="Pfam" id="PF13923">
    <property type="entry name" value="zf-C3HC4_2"/>
    <property type="match status" value="1"/>
</dbReference>
<reference evidence="7" key="1">
    <citation type="submission" date="2021-01" db="EMBL/GenBank/DDBJ databases">
        <authorList>
            <consortium name="Genoscope - CEA"/>
            <person name="William W."/>
        </authorList>
    </citation>
    <scope>NUCLEOTIDE SEQUENCE</scope>
</reference>
<gene>
    <name evidence="7" type="ORF">PSON_ATCC_30995.1.T0350090</name>
</gene>
<dbReference type="SMART" id="SM00184">
    <property type="entry name" value="RING"/>
    <property type="match status" value="1"/>
</dbReference>
<dbReference type="PROSITE" id="PS50089">
    <property type="entry name" value="ZF_RING_2"/>
    <property type="match status" value="1"/>
</dbReference>
<name>A0A8S1MG34_9CILI</name>